<protein>
    <recommendedName>
        <fullName evidence="10">Ion-translocating oxidoreductase complex subunit B</fullName>
        <ecNumber evidence="10">7.-.-.-</ecNumber>
    </recommendedName>
    <alternativeName>
        <fullName evidence="10">Rnf electron transport complex subunit B</fullName>
    </alternativeName>
</protein>
<dbReference type="Proteomes" id="UP000824201">
    <property type="component" value="Unassembled WGS sequence"/>
</dbReference>
<dbReference type="GO" id="GO:0051539">
    <property type="term" value="F:4 iron, 4 sulfur cluster binding"/>
    <property type="evidence" value="ECO:0007669"/>
    <property type="project" value="UniProtKB-UniRule"/>
</dbReference>
<keyword evidence="9 10" id="KW-0472">Membrane</keyword>
<keyword evidence="6 10" id="KW-0249">Electron transport</keyword>
<feature type="binding site" evidence="10">
    <location>
        <position position="183"/>
    </location>
    <ligand>
        <name>[4Fe-4S] cluster</name>
        <dbReference type="ChEBI" id="CHEBI:49883"/>
        <label>2</label>
    </ligand>
</feature>
<evidence type="ECO:0000256" key="4">
    <source>
        <dbReference type="ARBA" id="ARBA00022737"/>
    </source>
</evidence>
<evidence type="ECO:0000313" key="14">
    <source>
        <dbReference type="EMBL" id="HIR87357.1"/>
    </source>
</evidence>
<evidence type="ECO:0000256" key="11">
    <source>
        <dbReference type="SAM" id="Phobius"/>
    </source>
</evidence>
<dbReference type="PANTHER" id="PTHR43560">
    <property type="entry name" value="ION-TRANSLOCATING OXIDOREDUCTASE COMPLEX SUBUNIT B"/>
    <property type="match status" value="1"/>
</dbReference>
<reference evidence="14" key="2">
    <citation type="journal article" date="2021" name="PeerJ">
        <title>Extensive microbial diversity within the chicken gut microbiome revealed by metagenomics and culture.</title>
        <authorList>
            <person name="Gilroy R."/>
            <person name="Ravi A."/>
            <person name="Getino M."/>
            <person name="Pursley I."/>
            <person name="Horton D.L."/>
            <person name="Alikhan N.F."/>
            <person name="Baker D."/>
            <person name="Gharbi K."/>
            <person name="Hall N."/>
            <person name="Watson M."/>
            <person name="Adriaenssens E.M."/>
            <person name="Foster-Nyarko E."/>
            <person name="Jarju S."/>
            <person name="Secka A."/>
            <person name="Antonio M."/>
            <person name="Oren A."/>
            <person name="Chaudhuri R.R."/>
            <person name="La Ragione R."/>
            <person name="Hildebrand F."/>
            <person name="Pallen M.J."/>
        </authorList>
    </citation>
    <scope>NUCLEOTIDE SEQUENCE</scope>
    <source>
        <strain evidence="14">ChiW13-3771</strain>
    </source>
</reference>
<dbReference type="EMBL" id="DVHN01000001">
    <property type="protein sequence ID" value="HIR87357.1"/>
    <property type="molecule type" value="Genomic_DNA"/>
</dbReference>
<dbReference type="InterPro" id="IPR010207">
    <property type="entry name" value="Elect_transpt_cplx_RnfB/RsxB"/>
</dbReference>
<dbReference type="Pfam" id="PF00037">
    <property type="entry name" value="Fer4"/>
    <property type="match status" value="1"/>
</dbReference>
<dbReference type="PROSITE" id="PS51379">
    <property type="entry name" value="4FE4S_FER_2"/>
    <property type="match status" value="3"/>
</dbReference>
<feature type="domain" description="4Fe-4S ferredoxin-type" evidence="12">
    <location>
        <begin position="164"/>
        <end position="193"/>
    </location>
</feature>
<comment type="similarity">
    <text evidence="10">Belongs to the 4Fe4S bacterial-type ferredoxin family. RnfB subfamily.</text>
</comment>
<keyword evidence="5 10" id="KW-1278">Translocase</keyword>
<dbReference type="InterPro" id="IPR050395">
    <property type="entry name" value="4Fe4S_Ferredoxin_RnfB"/>
</dbReference>
<keyword evidence="2 10" id="KW-0004">4Fe-4S</keyword>
<dbReference type="NCBIfam" id="TIGR01944">
    <property type="entry name" value="rnfB"/>
    <property type="match status" value="1"/>
</dbReference>
<evidence type="ECO:0000256" key="1">
    <source>
        <dbReference type="ARBA" id="ARBA00022448"/>
    </source>
</evidence>
<dbReference type="Gene3D" id="3.30.70.20">
    <property type="match status" value="2"/>
</dbReference>
<evidence type="ECO:0000259" key="12">
    <source>
        <dbReference type="PROSITE" id="PS51379"/>
    </source>
</evidence>
<feature type="binding site" evidence="10">
    <location>
        <position position="176"/>
    </location>
    <ligand>
        <name>[4Fe-4S] cluster</name>
        <dbReference type="ChEBI" id="CHEBI:49883"/>
        <label>3</label>
    </ligand>
</feature>
<evidence type="ECO:0000256" key="6">
    <source>
        <dbReference type="ARBA" id="ARBA00022982"/>
    </source>
</evidence>
<feature type="transmembrane region" description="Helical" evidence="11">
    <location>
        <begin position="6"/>
        <end position="28"/>
    </location>
</feature>
<evidence type="ECO:0000256" key="5">
    <source>
        <dbReference type="ARBA" id="ARBA00022967"/>
    </source>
</evidence>
<dbReference type="GO" id="GO:0046872">
    <property type="term" value="F:metal ion binding"/>
    <property type="evidence" value="ECO:0007669"/>
    <property type="project" value="UniProtKB-KW"/>
</dbReference>
<dbReference type="InterPro" id="IPR017896">
    <property type="entry name" value="4Fe4S_Fe-S-bd"/>
</dbReference>
<dbReference type="HAMAP" id="MF_00463">
    <property type="entry name" value="RsxB_RnfB"/>
    <property type="match status" value="1"/>
</dbReference>
<reference evidence="14" key="1">
    <citation type="submission" date="2020-10" db="EMBL/GenBank/DDBJ databases">
        <authorList>
            <person name="Gilroy R."/>
        </authorList>
    </citation>
    <scope>NUCLEOTIDE SEQUENCE</scope>
    <source>
        <strain evidence="14">ChiW13-3771</strain>
    </source>
</reference>
<feature type="domain" description="4Fe-4S ferredoxin-type" evidence="12">
    <location>
        <begin position="207"/>
        <end position="237"/>
    </location>
</feature>
<feature type="binding site" evidence="10">
    <location>
        <position position="51"/>
    </location>
    <ligand>
        <name>[4Fe-4S] cluster</name>
        <dbReference type="ChEBI" id="CHEBI:49883"/>
        <label>1</label>
    </ligand>
</feature>
<comment type="caution">
    <text evidence="14">The sequence shown here is derived from an EMBL/GenBank/DDBJ whole genome shotgun (WGS) entry which is preliminary data.</text>
</comment>
<dbReference type="AlphaFoldDB" id="A0A9D1EBM1"/>
<feature type="binding site" evidence="10">
    <location>
        <position position="179"/>
    </location>
    <ligand>
        <name>[4Fe-4S] cluster</name>
        <dbReference type="ChEBI" id="CHEBI:49883"/>
        <label>3</label>
    </ligand>
</feature>
<comment type="subcellular location">
    <subcellularLocation>
        <location evidence="10">Cell membrane</location>
    </subcellularLocation>
</comment>
<feature type="domain" description="4Fe-4S" evidence="13">
    <location>
        <begin position="34"/>
        <end position="93"/>
    </location>
</feature>
<evidence type="ECO:0000313" key="15">
    <source>
        <dbReference type="Proteomes" id="UP000824201"/>
    </source>
</evidence>
<keyword evidence="11" id="KW-0812">Transmembrane</keyword>
<comment type="caution">
    <text evidence="10">Lacks conserved residue(s) required for the propagation of feature annotation.</text>
</comment>
<feature type="binding site" evidence="10">
    <location>
        <position position="144"/>
    </location>
    <ligand>
        <name>[4Fe-4S] cluster</name>
        <dbReference type="ChEBI" id="CHEBI:49883"/>
        <label>2</label>
    </ligand>
</feature>
<evidence type="ECO:0000256" key="2">
    <source>
        <dbReference type="ARBA" id="ARBA00022485"/>
    </source>
</evidence>
<dbReference type="CDD" id="cd10549">
    <property type="entry name" value="MtMvhB_like"/>
    <property type="match status" value="1"/>
</dbReference>
<feature type="region of interest" description="Hydrophobic" evidence="10">
    <location>
        <begin position="1"/>
        <end position="28"/>
    </location>
</feature>
<dbReference type="GO" id="GO:0009055">
    <property type="term" value="F:electron transfer activity"/>
    <property type="evidence" value="ECO:0007669"/>
    <property type="project" value="InterPro"/>
</dbReference>
<keyword evidence="7 10" id="KW-0408">Iron</keyword>
<gene>
    <name evidence="10" type="primary">rnfB</name>
    <name evidence="14" type="ORF">IAC96_00255</name>
</gene>
<dbReference type="InterPro" id="IPR017900">
    <property type="entry name" value="4Fe4S_Fe_S_CS"/>
</dbReference>
<keyword evidence="3 10" id="KW-0479">Metal-binding</keyword>
<dbReference type="SUPFAM" id="SSF54862">
    <property type="entry name" value="4Fe-4S ferredoxins"/>
    <property type="match status" value="2"/>
</dbReference>
<evidence type="ECO:0000256" key="3">
    <source>
        <dbReference type="ARBA" id="ARBA00022723"/>
    </source>
</evidence>
<dbReference type="PANTHER" id="PTHR43560:SF1">
    <property type="entry name" value="ION-TRANSLOCATING OXIDOREDUCTASE COMPLEX SUBUNIT B"/>
    <property type="match status" value="1"/>
</dbReference>
<dbReference type="InterPro" id="IPR007202">
    <property type="entry name" value="4Fe-4S_dom"/>
</dbReference>
<feature type="binding site" evidence="10">
    <location>
        <position position="173"/>
    </location>
    <ligand>
        <name>[4Fe-4S] cluster</name>
        <dbReference type="ChEBI" id="CHEBI:49883"/>
        <label>3</label>
    </ligand>
</feature>
<keyword evidence="1 10" id="KW-0813">Transport</keyword>
<comment type="cofactor">
    <cofactor evidence="10">
        <name>[4Fe-4S] cluster</name>
        <dbReference type="ChEBI" id="CHEBI:49883"/>
    </cofactor>
    <text evidence="10">Binds 3 [4Fe-4S] clusters.</text>
</comment>
<feature type="binding site" evidence="10">
    <location>
        <position position="54"/>
    </location>
    <ligand>
        <name>[4Fe-4S] cluster</name>
        <dbReference type="ChEBI" id="CHEBI:49883"/>
        <label>1</label>
    </ligand>
</feature>
<evidence type="ECO:0000256" key="9">
    <source>
        <dbReference type="ARBA" id="ARBA00023136"/>
    </source>
</evidence>
<dbReference type="Pfam" id="PF12838">
    <property type="entry name" value="Fer4_7"/>
    <property type="match status" value="1"/>
</dbReference>
<sequence length="268" mass="27541">MDVTGVAIAAVVVGVIGLIIGLLLVMAAEKFKVEVDEKEIAVREELPGNNCGGCGYAGCDALAKAIAAGEAAPNACPVGGAPVAEKISAILGVETTETEKKVAFVKCAGTCGVAKEKCVYTGIKDCRDAAVVPGKGAKRCSYGCMGFGSCVSECQFDAIHIVDGVAVVDPEKCVACGKCVQVCPNQLIELVPYKSTYHVTCNSQDKGKMVKENCDAGCLGCTLCVKQCPNGAISMVGNVAKIDYSKCTGCGICAEKCPAKIIRPKKAV</sequence>
<keyword evidence="8 10" id="KW-0411">Iron-sulfur</keyword>
<keyword evidence="10" id="KW-1003">Cell membrane</keyword>
<dbReference type="Pfam" id="PF04060">
    <property type="entry name" value="FeS"/>
    <property type="match status" value="1"/>
</dbReference>
<dbReference type="PROSITE" id="PS51656">
    <property type="entry name" value="4FE4S"/>
    <property type="match status" value="1"/>
</dbReference>
<dbReference type="EC" id="7.-.-.-" evidence="10"/>
<name>A0A9D1EBM1_9FIRM</name>
<feature type="binding site" evidence="10">
    <location>
        <position position="76"/>
    </location>
    <ligand>
        <name>[4Fe-4S] cluster</name>
        <dbReference type="ChEBI" id="CHEBI:49883"/>
        <label>1</label>
    </ligand>
</feature>
<dbReference type="PROSITE" id="PS00198">
    <property type="entry name" value="4FE4S_FER_1"/>
    <property type="match status" value="2"/>
</dbReference>
<evidence type="ECO:0000259" key="13">
    <source>
        <dbReference type="PROSITE" id="PS51656"/>
    </source>
</evidence>
<feature type="domain" description="4Fe-4S ferredoxin-type" evidence="12">
    <location>
        <begin position="238"/>
        <end position="267"/>
    </location>
</feature>
<keyword evidence="4 10" id="KW-0677">Repeat</keyword>
<evidence type="ECO:0000256" key="10">
    <source>
        <dbReference type="HAMAP-Rule" id="MF_00463"/>
    </source>
</evidence>
<organism evidence="14 15">
    <name type="scientific">Candidatus Fimimorpha faecalis</name>
    <dbReference type="NCBI Taxonomy" id="2840824"/>
    <lineage>
        <taxon>Bacteria</taxon>
        <taxon>Bacillati</taxon>
        <taxon>Bacillota</taxon>
        <taxon>Clostridia</taxon>
        <taxon>Eubacteriales</taxon>
        <taxon>Candidatus Fimimorpha</taxon>
    </lineage>
</organism>
<accession>A0A9D1EBM1</accession>
<feature type="binding site" evidence="10">
    <location>
        <position position="140"/>
    </location>
    <ligand>
        <name>[4Fe-4S] cluster</name>
        <dbReference type="ChEBI" id="CHEBI:49883"/>
        <label>2</label>
    </ligand>
</feature>
<proteinExistence type="inferred from homology"/>
<evidence type="ECO:0000256" key="7">
    <source>
        <dbReference type="ARBA" id="ARBA00023004"/>
    </source>
</evidence>
<feature type="binding site" evidence="10">
    <location>
        <position position="150"/>
    </location>
    <ligand>
        <name>[4Fe-4S] cluster</name>
        <dbReference type="ChEBI" id="CHEBI:49883"/>
        <label>2</label>
    </ligand>
</feature>
<evidence type="ECO:0000256" key="8">
    <source>
        <dbReference type="ARBA" id="ARBA00023014"/>
    </source>
</evidence>
<dbReference type="Gene3D" id="1.10.15.40">
    <property type="entry name" value="Electron transport complex subunit B, putative Fe-S cluster"/>
    <property type="match status" value="1"/>
</dbReference>
<feature type="binding site" evidence="10">
    <location>
        <position position="154"/>
    </location>
    <ligand>
        <name>[4Fe-4S] cluster</name>
        <dbReference type="ChEBI" id="CHEBI:49883"/>
        <label>3</label>
    </ligand>
</feature>
<comment type="function">
    <text evidence="10">Part of a membrane-bound complex that couples electron transfer with translocation of ions across the membrane.</text>
</comment>
<dbReference type="GO" id="GO:0022900">
    <property type="term" value="P:electron transport chain"/>
    <property type="evidence" value="ECO:0007669"/>
    <property type="project" value="UniProtKB-UniRule"/>
</dbReference>
<dbReference type="GO" id="GO:0005886">
    <property type="term" value="C:plasma membrane"/>
    <property type="evidence" value="ECO:0007669"/>
    <property type="project" value="UniProtKB-SubCell"/>
</dbReference>
<feature type="binding site" evidence="10">
    <location>
        <position position="59"/>
    </location>
    <ligand>
        <name>[4Fe-4S] cluster</name>
        <dbReference type="ChEBI" id="CHEBI:49883"/>
        <label>1</label>
    </ligand>
</feature>
<keyword evidence="11" id="KW-1133">Transmembrane helix</keyword>
<comment type="subunit">
    <text evidence="10">The complex is composed of six subunits: RnfA, RnfB, RnfC, RnfD, RnfE and RnfG.</text>
</comment>